<dbReference type="PROSITE" id="PS51233">
    <property type="entry name" value="VWFD"/>
    <property type="match status" value="1"/>
</dbReference>
<dbReference type="SUPFAM" id="SSF56968">
    <property type="entry name" value="Lipovitellin-phosvitin complex, beta-sheet shell regions"/>
    <property type="match status" value="2"/>
</dbReference>
<keyword evidence="12" id="KW-1185">Reference proteome</keyword>
<proteinExistence type="predicted"/>
<comment type="caution">
    <text evidence="7">Lacks conserved residue(s) required for the propagation of feature annotation.</text>
</comment>
<dbReference type="EMBL" id="NEDP02003363">
    <property type="protein sequence ID" value="OWF48868.1"/>
    <property type="molecule type" value="Genomic_DNA"/>
</dbReference>
<dbReference type="PROSITE" id="PS51211">
    <property type="entry name" value="VITELLOGENIN"/>
    <property type="match status" value="1"/>
</dbReference>
<dbReference type="OrthoDB" id="6484170at2759"/>
<evidence type="ECO:0000256" key="7">
    <source>
        <dbReference type="PROSITE-ProRule" id="PRU00557"/>
    </source>
</evidence>
<dbReference type="SMART" id="SM00216">
    <property type="entry name" value="VWD"/>
    <property type="match status" value="1"/>
</dbReference>
<evidence type="ECO:0000256" key="8">
    <source>
        <dbReference type="SAM" id="Coils"/>
    </source>
</evidence>
<keyword evidence="8" id="KW-0175">Coiled coil</keyword>
<dbReference type="InterPro" id="IPR001747">
    <property type="entry name" value="Vitellogenin_N"/>
</dbReference>
<evidence type="ECO:0000259" key="9">
    <source>
        <dbReference type="PROSITE" id="PS51211"/>
    </source>
</evidence>
<protein>
    <submittedName>
        <fullName evidence="11">Apolipophorin</fullName>
    </submittedName>
</protein>
<dbReference type="PANTHER" id="PTHR23345:SF15">
    <property type="entry name" value="VITELLOGENIN 1-RELATED"/>
    <property type="match status" value="1"/>
</dbReference>
<keyword evidence="6" id="KW-0325">Glycoprotein</keyword>
<organism evidence="11 12">
    <name type="scientific">Mizuhopecten yessoensis</name>
    <name type="common">Japanese scallop</name>
    <name type="synonym">Patinopecten yessoensis</name>
    <dbReference type="NCBI Taxonomy" id="6573"/>
    <lineage>
        <taxon>Eukaryota</taxon>
        <taxon>Metazoa</taxon>
        <taxon>Spiralia</taxon>
        <taxon>Lophotrochozoa</taxon>
        <taxon>Mollusca</taxon>
        <taxon>Bivalvia</taxon>
        <taxon>Autobranchia</taxon>
        <taxon>Pteriomorphia</taxon>
        <taxon>Pectinida</taxon>
        <taxon>Pectinoidea</taxon>
        <taxon>Pectinidae</taxon>
        <taxon>Mizuhopecten</taxon>
    </lineage>
</organism>
<dbReference type="InterPro" id="IPR015819">
    <property type="entry name" value="Lipid_transp_b-sht_shell"/>
</dbReference>
<dbReference type="Pfam" id="PF00094">
    <property type="entry name" value="VWD"/>
    <property type="match status" value="1"/>
</dbReference>
<evidence type="ECO:0000256" key="4">
    <source>
        <dbReference type="ARBA" id="ARBA00023121"/>
    </source>
</evidence>
<evidence type="ECO:0000313" key="11">
    <source>
        <dbReference type="EMBL" id="OWF48868.1"/>
    </source>
</evidence>
<dbReference type="Gene3D" id="1.25.10.20">
    <property type="entry name" value="Vitellinogen, superhelical"/>
    <property type="match status" value="1"/>
</dbReference>
<evidence type="ECO:0000256" key="3">
    <source>
        <dbReference type="ARBA" id="ARBA00022761"/>
    </source>
</evidence>
<dbReference type="Proteomes" id="UP000242188">
    <property type="component" value="Unassembled WGS sequence"/>
</dbReference>
<keyword evidence="2" id="KW-0732">Signal</keyword>
<evidence type="ECO:0000256" key="5">
    <source>
        <dbReference type="ARBA" id="ARBA00023157"/>
    </source>
</evidence>
<feature type="domain" description="Vitellogenin" evidence="9">
    <location>
        <begin position="50"/>
        <end position="673"/>
    </location>
</feature>
<keyword evidence="3" id="KW-0758">Storage protein</keyword>
<evidence type="ECO:0000256" key="1">
    <source>
        <dbReference type="ARBA" id="ARBA00022448"/>
    </source>
</evidence>
<dbReference type="SUPFAM" id="SSF48431">
    <property type="entry name" value="Lipovitellin-phosvitin complex, superhelical domain"/>
    <property type="match status" value="1"/>
</dbReference>
<dbReference type="Gene3D" id="2.20.80.10">
    <property type="entry name" value="Lipovitellin-phosvitin complex, chain A, domain 4"/>
    <property type="match status" value="1"/>
</dbReference>
<dbReference type="InterPro" id="IPR050733">
    <property type="entry name" value="Vitellogenin/Apolipophorin"/>
</dbReference>
<dbReference type="Gene3D" id="2.20.50.20">
    <property type="entry name" value="Lipovitellin. Chain A, domain 3"/>
    <property type="match status" value="1"/>
</dbReference>
<dbReference type="FunFam" id="2.20.50.20:FF:000007">
    <property type="entry name" value="von Willebrand factor type D domaincontaining protein"/>
    <property type="match status" value="1"/>
</dbReference>
<evidence type="ECO:0000259" key="10">
    <source>
        <dbReference type="PROSITE" id="PS51233"/>
    </source>
</evidence>
<keyword evidence="1" id="KW-0813">Transport</keyword>
<dbReference type="GO" id="GO:0045735">
    <property type="term" value="F:nutrient reservoir activity"/>
    <property type="evidence" value="ECO:0007669"/>
    <property type="project" value="UniProtKB-KW"/>
</dbReference>
<accession>A0A210QJB7</accession>
<comment type="caution">
    <text evidence="11">The sequence shown here is derived from an EMBL/GenBank/DDBJ whole genome shotgun (WGS) entry which is preliminary data.</text>
</comment>
<sequence>MEKKLIVDDHGCLLAFGWEKFPYSSSVEQTTKKYRITDLILSRESSKFLYQPGTVYEFRYEGKTSTGIHGASEDNAGLKITSNVLIGVISKCELTLELSNTVLYGADPDRSVRLRRHSDSREFKRALQNSPLRFSFQDGIIDQLCPSDDEPTWVLNIKRGILSAFQNGMESLDSNHEVSETDVTGKCPTTYKMIQDGWKTRTVKKTKDIDACTERHGLDSSAHSMLYRVPSSIQSLPLLKSTHECSQDFNVQEKILKRSICHEIHLFRPFSKEDNGATTEVVQKLTFVSSSSGTVTQADISRKETILFEHEGGERGTTVNYQSALSKLSELCTSTQTDIRPDTPRAFSELVYELKKLDSSSLNSVFRQVSDPTFCPDNAERVKKFYLDAIPMVGTGAAVSQITERIMNNDISASFVEMWLASLSFVQHPTKEMLAEVMRLLDMPNGDKVILPVSALVHSYCRDNPQCGDDMEVDDIMIWLENKIGRNCQYTDNTYMQVLLSLRAVGNVGLSRSIIPNLNQCSESVQATMEMRLAAVEAFRRFPCSTDRSGLMALYKDRSEDSEIRIAAYLEVMKCASSEVISEVKEVLASEEVNQVGSFVWTHLTNLMETSDPTKQDIRAILEDEVLQKEFDMDRRKFSRNYEASYFSERFNMGGSMESNLIWSPKSFVPRSLMANLTVDLFGHSYNLLEVGGRAEGLEHLLEAYFGPSGHLRKNKAPSPAPEMPTNKALNMNKLNRMGNTLDSDEELQGSMYMRVFGNEVKYLNLNKMQDSDSSLNNFNFDAFFAKLIRDGSVSYTYSNMFLDSSIIVPTMIGFPLNLTVNGTLTTGLKGTGQIDLRRPKSLMLINGNLEPSGAVAISAMMSVDAFITKGGMKMVSTLHTSTSIRGKLELANNKDFTLELDFPRKKSEVINMESSFFMVQGDQEKVQNMLDSNVVKTTFCTGNTLARVSGLNTCVRAKFPNISDDAPLFPFTGPVSVNVETTNEDLPNGYKFQLKRTSTDEQTMLMVSYDTPGSVRDRAVGFNIDIRHVDRTMEMNLVSPWKKATFTGNLVYTEPLKKIEGDLVVDTTRTYGAVFELQRQEKKKVINYTPRIVITIPGRDGFSLTGSAVYVKQASLTGNVVLTGVHAEPIHMNGVLVSTGRRKKVEWNVLFGDTKTFAALIDVPFTAVGNSVKLSPVILATIPGHNEYNSTGTMEYRKNKLMKADITVNGFTEDPVMFNSIVKFSTSEKGVKVKFSYERNKNYEGEARLMVKQMKAKSTQYLGQLTLKTPTKFLAQIKSRLVHKVDASAKFDIVVDKILKVPIKIKGLVTKTTKKQIRTFYRVSVRYTGPKKSDVRLKFDVDKRLNAVFMNIKLSYNFLKLIQGAKDQLDFNGKVVRSLKAVQSYELATNFKSSRFGIYNNKMNVKGLYRPGKLAEAVLVFDHGRNYLNKDNKRRVYFNAQTSYKIRNANIAVAYSFSCRYPWQAWTVALDGNHYHDQESVNSSMAITHNSKELFDGAVIYNDDSNKGIPSYAGEIAINVNDRPIAVNARVSEIRPMEYEGTISVQHEKKKVTTLSTIYRAQSQRENSYEVTSTLELYDGKRMEVSAIYTNPSDTSHRLNTGVQWYDGTSFTSQGALNLDKESPLASLAFAFGSNNYALSLSGENKPGYRRVASDVQYPSRHIVVELGAGMKQNKYMVLGDVQWDADSHADSRVKVEGSYRNEGVQNFETGVLVQVPDHLYSAFIRHLSTTKYNTAIEFAWAPKKKIGVEIEFEDGIRKYRRDITAMAGFTTPFEKFEEMKTTWSYNTNKRQISSSLAFKYARDKTLSLSVTAKKPVTINSVNIKLILGTALPRIGEASLTVSHLLSQDMTHHTAESTLEWGSGRRAYLETSSDYSSTRKTRSYIGNFGFVSNIPTWELVTLNITHMDDFRQFDSKAVYNRNNEIYHYHMIHDFTIRGSQIQNSGTFNITSPKDSLHFVWSHENTDRNIDSSATISWNNGQRFSTSLYGDIQYSPTMRITGRFDAEIPSTQINRIRARFEHADRPGKINTSGHIHADGENIITAQANYVRQLGSVDYDMQATSVYMSHDFTTTLRTRHAVMPYTGQLEVEWAPQQTINMEGSMNLIPDLKKFDGTMTLTSPFKYARRIVFGASHKLEGLEWVAATDVEFAPQRSFTSEVRYRMDELIKLGRFTLTTPLREFSRVDTGVQFSGHPMDFAAVGNLEVAPWVPRHELAVNWLMNKEQLKGGFDFKTPAYSYANAQVTSGQVGTSRSSNMAFEFMDMKRMQPQRMNLVSDYTVQDNVIDGTIQFVCPYTQPINIQYTQTGNFHDFNQRSTIRYSGSKQIVSNLEFGDTPNIFGKLTLNTPYRGTENVAVGFVYDGTEWRNFKTKAVYGTNDKKIEVEARLNVLDALSGKVAIKSPFPAIQIAQVAFSHDFNGVTLTTHGDMIYNEYVVEGDSSLRHDSTVTIGSFTFRSPIPRAEELRFTFSKDGTPNKFMVHGEAFRNTDQVEVDVNFEHNDRSTSGTISGRTNLNNIKDVTVTFSREGDLSDFTVENSMRYGEHKVDSLVGFSHNEHVTAGRMVSRGLIDMFISGDAEEATVSFTRRGSLLNFQNQGMVMIGQRKYESQVTLAHNQEESSFKWIIPVPVGDSIEVATLTFSREGQLTDMTVQGKVEYDQKEVAVRSSFALTEDNVNGRFNLESSFPDVKPMRLTFSKEGSLPSNFRTQALCMYDQQTIESEAALSLDATSMTSKFLLTSNAPGIKDITLTLTRQGTLVDGFQSEVIVLIGQDSIGSKLEFSHSESSTTGKFEVTGNIAPITMLSFSREGDLMDLHLQTMGMYQQQSLQSDLIFQHGDSETTGSVSMTNTFLQRKSMKVVFYKTGGLENLKVGGQLLCDDDSFAATLGLSHDETTTTGLLNTTCTLEQVKDLRVSFTRASSRRVESITGEATYGTYSYTAKLDKKTTGNDVVVTGAITNPHTEDIAFTMDYNSRRKGFTSTITGNMGADSSVRSTAEFTHKGNILTFVGNNIVINKGENYLTDKYTLNHKGDPTDFKTNAVYVYNGKTSEATLTVTAPSVDSASLKLAATSEIPIKGYNDLLLTFGNTKSESTHRSTLDIIYGSETISVTSAVDIESAQKTINIGFTSPYQDAESGSLEVTHQGESISNFQTIVILTSSGLTTPVRAEVMVNYNALMNIEASTKFSYGPMNRQADFRLQQQDMELTIRVNLQSREKTLTFEASGNLQGFGKPHTETDHEKNMELKAKLLTPFEAIRNAEFQYTTAQLLHEDKSMTENILVKHNDLIYYKKDVATEIQNGMVNTSGSEFSDALGWGYNYKLLFNIPLTSLNFEMTASNDLTSPNSSYQILGNAVVQRTGDTLESVEAELQGIHLSRTVAARGGWTKKFPVLPNQMEISWDENKGQKAGYNIKWGKVNRLVKVMSPVRSVELRGRLVEKQPTKVREYQLFWDADKDRSQQVSVRLETAPDQRRTVRLGLNIPTTNGIKEFSVVSEYTRQDSGHYDSRTELSYSTDPSKTIVLTSSYDDLSQGENKNCSLTIGLSHAHSYMDVSATGHIASGPQKGSAGISLSATTAQRQTKNLFLMSEIDMLRKQMSIVAIGPSKSVGLTGEFSDSPYSLTIRSTHDAENLIDAELSYDQQNKVMNMQMKYDAEHPNNVLHLKTQYPNNLDFTVEVYRTGDSPRQSDSLINLHLKSSRLLHTKLQWRPEMVSDLMGYTADSLQKYGNEMNTMLSETSQQLGDELEDRYNSLSNEIAVELEPVAQQYAEEIEGILVELRKIKQKLNQMYINNDLYLRDMNEKLEGSISNYLAQYNLAVSSFGGTVRTTRQRIAEITNEIQTFPFEEKYNEKVNEMIASLEEYRMQLVNTLNSKQEVMVARVTEALEQLRRYLIRLTDEFSRTISQTLDEMSQHPDVQKAKGQLEQILTYIPDSPDLPDIDYQAYVTKVRKVIKSNLRSIKVAEQYGNLVQGTQNAITGVSDQINEFLQDKDITMLKRLMEELYTQLPSVAENWPLAINIREIADDFYDSSREFITEDIGKLKFLNWHKNRFIVFDPENGHIEFEVYLPSPTAALDRIPRFNVKKYVVRFNRAWEKYVVQLRDLSFWDVYYKYMPSYNPRDWIPPFKAYAMIAGNRHYITFDNKKYDFAGMCSYVLAHDFHDKNFTVVVNFNRNRQTPAIRSLSVMAGGKTVEIFNTGIHVDGRPSELPFIHEELSVERDGNHVKLDTGRGLEIIGDVEHEHFVVGISGWYFGKVAGLLGTYDNEHFDDMLESDGTITDDVDAFSQSWQVNKRCRVPGNIIDQETFDEQSTGYSKCAALFKESSSPLRPCFKQVVTEYYMHMCLSGVQRGELVCDVASLYVKACQTRGVRMWLPQQCIQCETPTSDQYHAGETIKMYPASDDYQVPQSADIVFVVESRQCNSEATQNLGSLVYKIEQGLTQSGIAGNRYGLISYGQRGASSHTIEGVFFNDATKFTKGIETLTNNNESADSHEAILTATNYPFRTGVSKTIVLVQCDECPEVSSAAHDHLQHILRTRDITLHILRDQEFRLDNNRIPKHKILGVDNSMKYMLDQSHADLYDDMALPSDSCSTLSLDSNGTIFDSTGFVGRRLKDRRRFSEIIVDRVAATAVPHECQVCRCVSDHTGAAMSVCRKCSNSFFDYLPPMWSNLKHPQTLRDEFEEQLKDYLGDGMSVFSR</sequence>
<name>A0A210QJB7_MIZYE</name>
<keyword evidence="4" id="KW-0446">Lipid-binding</keyword>
<dbReference type="InterPro" id="IPR011030">
    <property type="entry name" value="Lipovitellin_superhlx_dom"/>
</dbReference>
<feature type="coiled-coil region" evidence="8">
    <location>
        <begin position="3840"/>
        <end position="3893"/>
    </location>
</feature>
<dbReference type="STRING" id="6573.A0A210QJB7"/>
<dbReference type="PANTHER" id="PTHR23345">
    <property type="entry name" value="VITELLOGENIN-RELATED"/>
    <property type="match status" value="1"/>
</dbReference>
<evidence type="ECO:0000256" key="2">
    <source>
        <dbReference type="ARBA" id="ARBA00022729"/>
    </source>
</evidence>
<dbReference type="InterPro" id="IPR015255">
    <property type="entry name" value="Vitellinogen_open_b-sht"/>
</dbReference>
<gene>
    <name evidence="11" type="ORF">KP79_PYT08744</name>
</gene>
<evidence type="ECO:0000313" key="12">
    <source>
        <dbReference type="Proteomes" id="UP000242188"/>
    </source>
</evidence>
<dbReference type="SMART" id="SM00638">
    <property type="entry name" value="LPD_N"/>
    <property type="match status" value="1"/>
</dbReference>
<dbReference type="GO" id="GO:0005319">
    <property type="term" value="F:lipid transporter activity"/>
    <property type="evidence" value="ECO:0007669"/>
    <property type="project" value="InterPro"/>
</dbReference>
<dbReference type="InterPro" id="IPR015816">
    <property type="entry name" value="Vitellinogen_b-sht_N"/>
</dbReference>
<dbReference type="Gene3D" id="2.30.230.10">
    <property type="entry name" value="Lipovitellin, beta-sheet shell regions, chain A"/>
    <property type="match status" value="1"/>
</dbReference>
<dbReference type="GO" id="GO:0008289">
    <property type="term" value="F:lipid binding"/>
    <property type="evidence" value="ECO:0007669"/>
    <property type="project" value="UniProtKB-KW"/>
</dbReference>
<dbReference type="SMART" id="SM01169">
    <property type="entry name" value="DUF1943"/>
    <property type="match status" value="1"/>
</dbReference>
<dbReference type="Pfam" id="PF09172">
    <property type="entry name" value="Vit_open_b-sht"/>
    <property type="match status" value="1"/>
</dbReference>
<evidence type="ECO:0000256" key="6">
    <source>
        <dbReference type="ARBA" id="ARBA00023180"/>
    </source>
</evidence>
<reference evidence="11 12" key="1">
    <citation type="journal article" date="2017" name="Nat. Ecol. Evol.">
        <title>Scallop genome provides insights into evolution of bilaterian karyotype and development.</title>
        <authorList>
            <person name="Wang S."/>
            <person name="Zhang J."/>
            <person name="Jiao W."/>
            <person name="Li J."/>
            <person name="Xun X."/>
            <person name="Sun Y."/>
            <person name="Guo X."/>
            <person name="Huan P."/>
            <person name="Dong B."/>
            <person name="Zhang L."/>
            <person name="Hu X."/>
            <person name="Sun X."/>
            <person name="Wang J."/>
            <person name="Zhao C."/>
            <person name="Wang Y."/>
            <person name="Wang D."/>
            <person name="Huang X."/>
            <person name="Wang R."/>
            <person name="Lv J."/>
            <person name="Li Y."/>
            <person name="Zhang Z."/>
            <person name="Liu B."/>
            <person name="Lu W."/>
            <person name="Hui Y."/>
            <person name="Liang J."/>
            <person name="Zhou Z."/>
            <person name="Hou R."/>
            <person name="Li X."/>
            <person name="Liu Y."/>
            <person name="Li H."/>
            <person name="Ning X."/>
            <person name="Lin Y."/>
            <person name="Zhao L."/>
            <person name="Xing Q."/>
            <person name="Dou J."/>
            <person name="Li Y."/>
            <person name="Mao J."/>
            <person name="Guo H."/>
            <person name="Dou H."/>
            <person name="Li T."/>
            <person name="Mu C."/>
            <person name="Jiang W."/>
            <person name="Fu Q."/>
            <person name="Fu X."/>
            <person name="Miao Y."/>
            <person name="Liu J."/>
            <person name="Yu Q."/>
            <person name="Li R."/>
            <person name="Liao H."/>
            <person name="Li X."/>
            <person name="Kong Y."/>
            <person name="Jiang Z."/>
            <person name="Chourrout D."/>
            <person name="Li R."/>
            <person name="Bao Z."/>
        </authorList>
    </citation>
    <scope>NUCLEOTIDE SEQUENCE [LARGE SCALE GENOMIC DNA]</scope>
    <source>
        <strain evidence="11 12">PY_sf001</strain>
    </source>
</reference>
<dbReference type="InterPro" id="IPR015817">
    <property type="entry name" value="Vitellinogen_open_b-sht_sub1"/>
</dbReference>
<dbReference type="Pfam" id="PF01347">
    <property type="entry name" value="Vitellogenin_N"/>
    <property type="match status" value="1"/>
</dbReference>
<keyword evidence="5" id="KW-1015">Disulfide bond</keyword>
<dbReference type="InterPro" id="IPR001846">
    <property type="entry name" value="VWF_type-D"/>
</dbReference>
<feature type="domain" description="VWFD" evidence="10">
    <location>
        <begin position="4122"/>
        <end position="4289"/>
    </location>
</feature>